<dbReference type="PANTHER" id="PTHR22807:SF30">
    <property type="entry name" value="28S RRNA (CYTOSINE(4447)-C(5))-METHYLTRANSFERASE-RELATED"/>
    <property type="match status" value="1"/>
</dbReference>
<dbReference type="Gene3D" id="3.30.70.1170">
    <property type="entry name" value="Sun protein, domain 3"/>
    <property type="match status" value="1"/>
</dbReference>
<evidence type="ECO:0000313" key="11">
    <source>
        <dbReference type="Proteomes" id="UP000637513"/>
    </source>
</evidence>
<dbReference type="Proteomes" id="UP000637513">
    <property type="component" value="Unassembled WGS sequence"/>
</dbReference>
<dbReference type="InterPro" id="IPR027391">
    <property type="entry name" value="Nol1_Nop2_Fmu_2"/>
</dbReference>
<dbReference type="CDD" id="cd02440">
    <property type="entry name" value="AdoMet_MTases"/>
    <property type="match status" value="1"/>
</dbReference>
<keyword evidence="11" id="KW-1185">Reference proteome</keyword>
<dbReference type="Pfam" id="PF01189">
    <property type="entry name" value="Methyltr_RsmB-F"/>
    <property type="match status" value="1"/>
</dbReference>
<name>A0ABR7MR53_9FIRM</name>
<dbReference type="PROSITE" id="PS51686">
    <property type="entry name" value="SAM_MT_RSMB_NOP"/>
    <property type="match status" value="1"/>
</dbReference>
<organism evidence="10 11">
    <name type="scientific">Jutongia hominis</name>
    <dbReference type="NCBI Taxonomy" id="2763664"/>
    <lineage>
        <taxon>Bacteria</taxon>
        <taxon>Bacillati</taxon>
        <taxon>Bacillota</taxon>
        <taxon>Clostridia</taxon>
        <taxon>Lachnospirales</taxon>
        <taxon>Lachnospiraceae</taxon>
        <taxon>Jutongia</taxon>
    </lineage>
</organism>
<evidence type="ECO:0000256" key="6">
    <source>
        <dbReference type="ARBA" id="ARBA00022884"/>
    </source>
</evidence>
<evidence type="ECO:0000313" key="10">
    <source>
        <dbReference type="EMBL" id="MBC8556271.1"/>
    </source>
</evidence>
<feature type="domain" description="SAM-dependent MTase RsmB/NOP-type" evidence="9">
    <location>
        <begin position="23"/>
        <end position="315"/>
    </location>
</feature>
<dbReference type="InterPro" id="IPR018314">
    <property type="entry name" value="RsmB/NOL1/NOP2-like_CS"/>
</dbReference>
<evidence type="ECO:0000259" key="9">
    <source>
        <dbReference type="PROSITE" id="PS51686"/>
    </source>
</evidence>
<comment type="caution">
    <text evidence="7">Lacks conserved residue(s) required for the propagation of feature annotation.</text>
</comment>
<dbReference type="Gene3D" id="3.40.50.150">
    <property type="entry name" value="Vaccinia Virus protein VP39"/>
    <property type="match status" value="1"/>
</dbReference>
<dbReference type="EMBL" id="JACRSW010000001">
    <property type="protein sequence ID" value="MBC8556271.1"/>
    <property type="molecule type" value="Genomic_DNA"/>
</dbReference>
<dbReference type="RefSeq" id="WP_249302282.1">
    <property type="nucleotide sequence ID" value="NZ_JACRSW010000001.1"/>
</dbReference>
<dbReference type="Gene3D" id="2.30.130.60">
    <property type="match status" value="1"/>
</dbReference>
<feature type="binding site" evidence="7">
    <location>
        <position position="147"/>
    </location>
    <ligand>
        <name>S-adenosyl-L-methionine</name>
        <dbReference type="ChEBI" id="CHEBI:59789"/>
    </ligand>
</feature>
<gene>
    <name evidence="10" type="ORF">H8700_00845</name>
</gene>
<dbReference type="Pfam" id="PF17125">
    <property type="entry name" value="Methyltr_RsmF_N"/>
    <property type="match status" value="1"/>
</dbReference>
<evidence type="ECO:0000256" key="5">
    <source>
        <dbReference type="ARBA" id="ARBA00022691"/>
    </source>
</evidence>
<evidence type="ECO:0000256" key="8">
    <source>
        <dbReference type="SAM" id="MobiDB-lite"/>
    </source>
</evidence>
<proteinExistence type="inferred from homology"/>
<feature type="region of interest" description="Disordered" evidence="8">
    <location>
        <begin position="319"/>
        <end position="338"/>
    </location>
</feature>
<dbReference type="PANTHER" id="PTHR22807">
    <property type="entry name" value="NOP2 YEAST -RELATED NOL1/NOP2/FMU SUN DOMAIN-CONTAINING"/>
    <property type="match status" value="1"/>
</dbReference>
<feature type="binding site" evidence="7">
    <location>
        <position position="192"/>
    </location>
    <ligand>
        <name>S-adenosyl-L-methionine</name>
        <dbReference type="ChEBI" id="CHEBI:59789"/>
    </ligand>
</feature>
<feature type="active site" description="Nucleophile" evidence="7">
    <location>
        <position position="245"/>
    </location>
</feature>
<dbReference type="InterPro" id="IPR001678">
    <property type="entry name" value="MeTrfase_RsmB-F_NOP2_dom"/>
</dbReference>
<accession>A0ABR7MR53</accession>
<feature type="compositionally biased region" description="Basic and acidic residues" evidence="8">
    <location>
        <begin position="357"/>
        <end position="369"/>
    </location>
</feature>
<dbReference type="SUPFAM" id="SSF53335">
    <property type="entry name" value="S-adenosyl-L-methionine-dependent methyltransferases"/>
    <property type="match status" value="1"/>
</dbReference>
<dbReference type="InterPro" id="IPR029063">
    <property type="entry name" value="SAM-dependent_MTases_sf"/>
</dbReference>
<feature type="compositionally biased region" description="Basic and acidic residues" evidence="8">
    <location>
        <begin position="323"/>
        <end position="338"/>
    </location>
</feature>
<dbReference type="GO" id="GO:0032259">
    <property type="term" value="P:methylation"/>
    <property type="evidence" value="ECO:0007669"/>
    <property type="project" value="UniProtKB-KW"/>
</dbReference>
<keyword evidence="4 7" id="KW-0808">Transferase</keyword>
<dbReference type="InterPro" id="IPR031341">
    <property type="entry name" value="Methyltr_RsmF_N"/>
</dbReference>
<evidence type="ECO:0000256" key="2">
    <source>
        <dbReference type="ARBA" id="ARBA00022490"/>
    </source>
</evidence>
<reference evidence="10 11" key="1">
    <citation type="submission" date="2020-08" db="EMBL/GenBank/DDBJ databases">
        <title>Genome public.</title>
        <authorList>
            <person name="Liu C."/>
            <person name="Sun Q."/>
        </authorList>
    </citation>
    <scope>NUCLEOTIDE SEQUENCE [LARGE SCALE GENOMIC DNA]</scope>
    <source>
        <strain evidence="10 11">BX3</strain>
    </source>
</reference>
<evidence type="ECO:0000256" key="7">
    <source>
        <dbReference type="PROSITE-ProRule" id="PRU01023"/>
    </source>
</evidence>
<sequence length="526" mass="59760">MVNLPEKYCENMKELLQEEYTDYIDSLSEKTYQAIRINTRKISLQQWEKINPFRTSPIPWVENGFYIEDAMGNGQNESGQQESPIPSRHPYYYAGLYYIQEPSAMIPASLLPVTPGDKVLDLCAAPGGKATELGAKLQGHGLLVANDISVSRTMALAKNLQIAGIQNCLVTAETPEKLASVFTNFFDKVLIDAPCSGEGMFRREPRMVHDWEEKGPAYYAKIQKEILTQAYQMLKPGGKMVYSTCTFSLQEDEAVIEWFLDIYQDMKVCPVERKEGFLPGRPEGIAAREELKHCVRIFPHKAKGEGHFAVLLQKGDSVADAEETQRSRESLTKEHKKQLEDSIEDLTITIEDRSQKGSFSKKKEYQRNKSDKKKGKSGREKFEKASQGQTVQKADMQTKEFLSHLPFEEGRYVSHNNQISFEPLWIESLSKLRIVHKGVAVCEIKQKTVLSHQLALCLRDEDFDQVINFQAADPQVIRYLKGESIQTDMAYRGNVLVCVDGFGLGWCQGSGTTLLKNKYYPGWRYQ</sequence>
<feature type="region of interest" description="Disordered" evidence="8">
    <location>
        <begin position="357"/>
        <end position="390"/>
    </location>
</feature>
<evidence type="ECO:0000256" key="3">
    <source>
        <dbReference type="ARBA" id="ARBA00022603"/>
    </source>
</evidence>
<keyword evidence="6 7" id="KW-0694">RNA-binding</keyword>
<protein>
    <submittedName>
        <fullName evidence="10">SAM-dependent methyltransferase</fullName>
    </submittedName>
</protein>
<evidence type="ECO:0000256" key="1">
    <source>
        <dbReference type="ARBA" id="ARBA00007494"/>
    </source>
</evidence>
<feature type="binding site" evidence="7">
    <location>
        <begin position="123"/>
        <end position="129"/>
    </location>
    <ligand>
        <name>S-adenosyl-L-methionine</name>
        <dbReference type="ChEBI" id="CHEBI:59789"/>
    </ligand>
</feature>
<keyword evidence="2" id="KW-0963">Cytoplasm</keyword>
<comment type="similarity">
    <text evidence="1 7">Belongs to the class I-like SAM-binding methyltransferase superfamily. RsmB/NOP family.</text>
</comment>
<dbReference type="PRINTS" id="PR02008">
    <property type="entry name" value="RCMTFAMILY"/>
</dbReference>
<dbReference type="InterPro" id="IPR049560">
    <property type="entry name" value="MeTrfase_RsmB-F_NOP2_cat"/>
</dbReference>
<dbReference type="GO" id="GO:0008168">
    <property type="term" value="F:methyltransferase activity"/>
    <property type="evidence" value="ECO:0007669"/>
    <property type="project" value="UniProtKB-KW"/>
</dbReference>
<dbReference type="Pfam" id="PF13636">
    <property type="entry name" value="Methyltranf_PUA"/>
    <property type="match status" value="1"/>
</dbReference>
<evidence type="ECO:0000256" key="4">
    <source>
        <dbReference type="ARBA" id="ARBA00022679"/>
    </source>
</evidence>
<keyword evidence="5 7" id="KW-0949">S-adenosyl-L-methionine</keyword>
<comment type="caution">
    <text evidence="10">The sequence shown here is derived from an EMBL/GenBank/DDBJ whole genome shotgun (WGS) entry which is preliminary data.</text>
</comment>
<keyword evidence="3 7" id="KW-0489">Methyltransferase</keyword>
<dbReference type="PROSITE" id="PS01153">
    <property type="entry name" value="NOL1_NOP2_SUN"/>
    <property type="match status" value="1"/>
</dbReference>
<dbReference type="InterPro" id="IPR023267">
    <property type="entry name" value="RCMT"/>
</dbReference>